<name>G0U8N5_TRYVY</name>
<dbReference type="EMBL" id="HE573027">
    <property type="protein sequence ID" value="CCC53962.1"/>
    <property type="molecule type" value="Genomic_DNA"/>
</dbReference>
<dbReference type="VEuPathDB" id="TriTrypDB:TvY486_1114460"/>
<dbReference type="SUPFAM" id="SSF52821">
    <property type="entry name" value="Rhodanese/Cell cycle control phosphatase"/>
    <property type="match status" value="1"/>
</dbReference>
<sequence length="137" mass="15415">MGHGPSNEQMEQRQALNKFHMEALVKSKRNGKNKDVSIVDVRESFEVKKYGAIPFSVHIPSSEVRNAFLMSPAAFEARYKARMPDKYDKIVFYDQRHGRAVAAAELVESLGYTSATVFVDGYAGWLKSIDNAGREDL</sequence>
<feature type="domain" description="Rhodanese" evidence="1">
    <location>
        <begin position="32"/>
        <end position="134"/>
    </location>
</feature>
<dbReference type="PANTHER" id="PTHR44086">
    <property type="entry name" value="THIOSULFATE SULFURTRANSFERASE RDL2, MITOCHONDRIAL-RELATED"/>
    <property type="match status" value="1"/>
</dbReference>
<gene>
    <name evidence="2" type="ORF">TVY486_1114460</name>
</gene>
<dbReference type="Pfam" id="PF00581">
    <property type="entry name" value="Rhodanese"/>
    <property type="match status" value="1"/>
</dbReference>
<dbReference type="AlphaFoldDB" id="G0U8N5"/>
<evidence type="ECO:0000259" key="1">
    <source>
        <dbReference type="PROSITE" id="PS50206"/>
    </source>
</evidence>
<dbReference type="SMART" id="SM00450">
    <property type="entry name" value="RHOD"/>
    <property type="match status" value="1"/>
</dbReference>
<dbReference type="PROSITE" id="PS50206">
    <property type="entry name" value="RHODANESE_3"/>
    <property type="match status" value="1"/>
</dbReference>
<organism evidence="2">
    <name type="scientific">Trypanosoma vivax (strain Y486)</name>
    <dbReference type="NCBI Taxonomy" id="1055687"/>
    <lineage>
        <taxon>Eukaryota</taxon>
        <taxon>Discoba</taxon>
        <taxon>Euglenozoa</taxon>
        <taxon>Kinetoplastea</taxon>
        <taxon>Metakinetoplastina</taxon>
        <taxon>Trypanosomatida</taxon>
        <taxon>Trypanosomatidae</taxon>
        <taxon>Trypanosoma</taxon>
        <taxon>Duttonella</taxon>
    </lineage>
</organism>
<dbReference type="PANTHER" id="PTHR44086:SF10">
    <property type="entry name" value="THIOSULFATE SULFURTRANSFERASE_RHODANESE-LIKE DOMAIN-CONTAINING PROTEIN 3"/>
    <property type="match status" value="1"/>
</dbReference>
<reference evidence="2" key="1">
    <citation type="journal article" date="2012" name="Proc. Natl. Acad. Sci. U.S.A.">
        <title>Antigenic diversity is generated by distinct evolutionary mechanisms in African trypanosome species.</title>
        <authorList>
            <person name="Jackson A.P."/>
            <person name="Berry A."/>
            <person name="Aslett M."/>
            <person name="Allison H.C."/>
            <person name="Burton P."/>
            <person name="Vavrova-Anderson J."/>
            <person name="Brown R."/>
            <person name="Browne H."/>
            <person name="Corton N."/>
            <person name="Hauser H."/>
            <person name="Gamble J."/>
            <person name="Gilderthorp R."/>
            <person name="Marcello L."/>
            <person name="McQuillan J."/>
            <person name="Otto T.D."/>
            <person name="Quail M.A."/>
            <person name="Sanders M.J."/>
            <person name="van Tonder A."/>
            <person name="Ginger M.L."/>
            <person name="Field M.C."/>
            <person name="Barry J.D."/>
            <person name="Hertz-Fowler C."/>
            <person name="Berriman M."/>
        </authorList>
    </citation>
    <scope>NUCLEOTIDE SEQUENCE</scope>
    <source>
        <strain evidence="2">Y486</strain>
    </source>
</reference>
<dbReference type="Gene3D" id="3.40.250.10">
    <property type="entry name" value="Rhodanese-like domain"/>
    <property type="match status" value="1"/>
</dbReference>
<protein>
    <recommendedName>
        <fullName evidence="1">Rhodanese domain-containing protein</fullName>
    </recommendedName>
</protein>
<accession>G0U8N5</accession>
<dbReference type="OMA" id="DNAGRED"/>
<dbReference type="InterPro" id="IPR001763">
    <property type="entry name" value="Rhodanese-like_dom"/>
</dbReference>
<dbReference type="InterPro" id="IPR036873">
    <property type="entry name" value="Rhodanese-like_dom_sf"/>
</dbReference>
<evidence type="ECO:0000313" key="2">
    <source>
        <dbReference type="EMBL" id="CCC53962.1"/>
    </source>
</evidence>
<dbReference type="GO" id="GO:0005739">
    <property type="term" value="C:mitochondrion"/>
    <property type="evidence" value="ECO:0007669"/>
    <property type="project" value="TreeGrafter"/>
</dbReference>
<dbReference type="GO" id="GO:0004792">
    <property type="term" value="F:thiosulfate-cyanide sulfurtransferase activity"/>
    <property type="evidence" value="ECO:0007669"/>
    <property type="project" value="TreeGrafter"/>
</dbReference>
<proteinExistence type="predicted"/>